<dbReference type="AlphaFoldDB" id="A0A2P2JFT5"/>
<evidence type="ECO:0000313" key="1">
    <source>
        <dbReference type="EMBL" id="MBW92299.1"/>
    </source>
</evidence>
<accession>A0A2P2JFT5</accession>
<dbReference type="EMBL" id="GGEC01011816">
    <property type="protein sequence ID" value="MBW92299.1"/>
    <property type="molecule type" value="Transcribed_RNA"/>
</dbReference>
<organism evidence="1">
    <name type="scientific">Rhizophora mucronata</name>
    <name type="common">Asiatic mangrove</name>
    <dbReference type="NCBI Taxonomy" id="61149"/>
    <lineage>
        <taxon>Eukaryota</taxon>
        <taxon>Viridiplantae</taxon>
        <taxon>Streptophyta</taxon>
        <taxon>Embryophyta</taxon>
        <taxon>Tracheophyta</taxon>
        <taxon>Spermatophyta</taxon>
        <taxon>Magnoliopsida</taxon>
        <taxon>eudicotyledons</taxon>
        <taxon>Gunneridae</taxon>
        <taxon>Pentapetalae</taxon>
        <taxon>rosids</taxon>
        <taxon>fabids</taxon>
        <taxon>Malpighiales</taxon>
        <taxon>Rhizophoraceae</taxon>
        <taxon>Rhizophora</taxon>
    </lineage>
</organism>
<reference evidence="1" key="1">
    <citation type="submission" date="2018-02" db="EMBL/GenBank/DDBJ databases">
        <title>Rhizophora mucronata_Transcriptome.</title>
        <authorList>
            <person name="Meera S.P."/>
            <person name="Sreeshan A."/>
            <person name="Augustine A."/>
        </authorList>
    </citation>
    <scope>NUCLEOTIDE SEQUENCE</scope>
    <source>
        <tissue evidence="1">Leaf</tissue>
    </source>
</reference>
<protein>
    <submittedName>
        <fullName evidence="1">Glycerophosphodiester phosphodiesterase GDPD1ic-like</fullName>
    </submittedName>
</protein>
<sequence length="49" mass="5742">MFLMCPSSIRSRKTVLFLTVPPASPMEWNRIGCCIAYRSSWWWVTGDME</sequence>
<proteinExistence type="predicted"/>
<name>A0A2P2JFT5_RHIMU</name>